<dbReference type="EMBL" id="CYSA01000025">
    <property type="protein sequence ID" value="CUH66815.1"/>
    <property type="molecule type" value="Genomic_DNA"/>
</dbReference>
<reference evidence="1 2" key="1">
    <citation type="submission" date="2015-09" db="EMBL/GenBank/DDBJ databases">
        <authorList>
            <consortium name="Swine Surveillance"/>
        </authorList>
    </citation>
    <scope>NUCLEOTIDE SEQUENCE [LARGE SCALE GENOMIC DNA]</scope>
    <source>
        <strain evidence="1 2">CECT 4357</strain>
    </source>
</reference>
<name>A0A0P1FFN8_THAGE</name>
<dbReference type="AlphaFoldDB" id="A0A0P1FFN8"/>
<gene>
    <name evidence="1" type="ORF">TG4357_02656</name>
</gene>
<organism evidence="1 2">
    <name type="scientific">Thalassovita gelatinovora</name>
    <name type="common">Thalassobius gelatinovorus</name>
    <dbReference type="NCBI Taxonomy" id="53501"/>
    <lineage>
        <taxon>Bacteria</taxon>
        <taxon>Pseudomonadati</taxon>
        <taxon>Pseudomonadota</taxon>
        <taxon>Alphaproteobacteria</taxon>
        <taxon>Rhodobacterales</taxon>
        <taxon>Roseobacteraceae</taxon>
        <taxon>Thalassovita</taxon>
    </lineage>
</organism>
<protein>
    <submittedName>
        <fullName evidence="1">Uncharacterized protein</fullName>
    </submittedName>
</protein>
<proteinExistence type="predicted"/>
<dbReference type="InterPro" id="IPR038512">
    <property type="entry name" value="GpU-like_sf"/>
</dbReference>
<dbReference type="Proteomes" id="UP000051587">
    <property type="component" value="Unassembled WGS sequence"/>
</dbReference>
<evidence type="ECO:0000313" key="1">
    <source>
        <dbReference type="EMBL" id="CUH66815.1"/>
    </source>
</evidence>
<dbReference type="Gene3D" id="3.30.70.1700">
    <property type="entry name" value="Phage minor tail protein U"/>
    <property type="match status" value="1"/>
</dbReference>
<evidence type="ECO:0000313" key="2">
    <source>
        <dbReference type="Proteomes" id="UP000051587"/>
    </source>
</evidence>
<keyword evidence="2" id="KW-1185">Reference proteome</keyword>
<dbReference type="RefSeq" id="WP_058263367.1">
    <property type="nucleotide sequence ID" value="NZ_CP051181.1"/>
</dbReference>
<accession>A0A0P1FFN8</accession>
<dbReference type="STRING" id="53501.SAMN04488043_105193"/>
<dbReference type="OrthoDB" id="7875220at2"/>
<sequence length="136" mass="14598">MPHYRTDIRKQALTLVSGLPELQGYTCKAHFPKSISDKDLPVVAVGTPRERRHGDGLDSQEAQIDLIVVVKKKGGADIEDELDEIGNVIEDLLIAQMGANGELETTEISTAVDGAGETRVGTLVITFTARVGLTLS</sequence>